<dbReference type="EnsemblMetazoa" id="Aqu2.1.02991_001">
    <property type="protein sequence ID" value="Aqu2.1.02991_001"/>
    <property type="gene ID" value="Aqu2.1.02991"/>
</dbReference>
<protein>
    <submittedName>
        <fullName evidence="1">Uncharacterized protein</fullName>
    </submittedName>
</protein>
<dbReference type="OrthoDB" id="6114029at2759"/>
<dbReference type="AlphaFoldDB" id="A0A1X7SLN1"/>
<name>A0A1X7SLN1_AMPQE</name>
<accession>A0A1X7SLN1</accession>
<sequence length="124" mass="14033">METAGTALALRTTLRLPNFHSARGKSLTDSVTDRLISMAKLKKVKAAIEVDRQLIEHVNILMVECHLVAPNDVLIIPPELFELISNCIKFYKISEAKAMQQLDEYIESLHEQYVKIMGKVQGMH</sequence>
<evidence type="ECO:0000313" key="1">
    <source>
        <dbReference type="EnsemblMetazoa" id="Aqu2.1.02991_001"/>
    </source>
</evidence>
<organism evidence="1">
    <name type="scientific">Amphimedon queenslandica</name>
    <name type="common">Sponge</name>
    <dbReference type="NCBI Taxonomy" id="400682"/>
    <lineage>
        <taxon>Eukaryota</taxon>
        <taxon>Metazoa</taxon>
        <taxon>Porifera</taxon>
        <taxon>Demospongiae</taxon>
        <taxon>Heteroscleromorpha</taxon>
        <taxon>Haplosclerida</taxon>
        <taxon>Niphatidae</taxon>
        <taxon>Amphimedon</taxon>
    </lineage>
</organism>
<dbReference type="InParanoid" id="A0A1X7SLN1"/>
<reference evidence="1" key="1">
    <citation type="submission" date="2017-05" db="UniProtKB">
        <authorList>
            <consortium name="EnsemblMetazoa"/>
        </authorList>
    </citation>
    <scope>IDENTIFICATION</scope>
</reference>
<proteinExistence type="predicted"/>